<feature type="compositionally biased region" description="Low complexity" evidence="1">
    <location>
        <begin position="41"/>
        <end position="52"/>
    </location>
</feature>
<dbReference type="Proteomes" id="UP000315842">
    <property type="component" value="Unassembled WGS sequence"/>
</dbReference>
<evidence type="ECO:0000313" key="4">
    <source>
        <dbReference type="Proteomes" id="UP000315842"/>
    </source>
</evidence>
<keyword evidence="4" id="KW-1185">Reference proteome</keyword>
<feature type="region of interest" description="Disordered" evidence="1">
    <location>
        <begin position="1"/>
        <end position="58"/>
    </location>
</feature>
<accession>A0A4Y3KFK4</accession>
<dbReference type="GO" id="GO:0003700">
    <property type="term" value="F:DNA-binding transcription factor activity"/>
    <property type="evidence" value="ECO:0007669"/>
    <property type="project" value="InterPro"/>
</dbReference>
<comment type="caution">
    <text evidence="3">The sequence shown here is derived from an EMBL/GenBank/DDBJ whole genome shotgun (WGS) entry which is preliminary data.</text>
</comment>
<dbReference type="AlphaFoldDB" id="A0A4Y3KFK4"/>
<dbReference type="Gene3D" id="1.10.10.10">
    <property type="entry name" value="Winged helix-like DNA-binding domain superfamily/Winged helix DNA-binding domain"/>
    <property type="match status" value="1"/>
</dbReference>
<dbReference type="CDD" id="cd00090">
    <property type="entry name" value="HTH_ARSR"/>
    <property type="match status" value="1"/>
</dbReference>
<organism evidence="3 4">
    <name type="scientific">Cellulomonas uda</name>
    <dbReference type="NCBI Taxonomy" id="1714"/>
    <lineage>
        <taxon>Bacteria</taxon>
        <taxon>Bacillati</taxon>
        <taxon>Actinomycetota</taxon>
        <taxon>Actinomycetes</taxon>
        <taxon>Micrococcales</taxon>
        <taxon>Cellulomonadaceae</taxon>
        <taxon>Cellulomonas</taxon>
    </lineage>
</organism>
<gene>
    <name evidence="3" type="ORF">CUD01_29100</name>
</gene>
<evidence type="ECO:0000259" key="2">
    <source>
        <dbReference type="SMART" id="SM00418"/>
    </source>
</evidence>
<dbReference type="SMART" id="SM00418">
    <property type="entry name" value="HTH_ARSR"/>
    <property type="match status" value="1"/>
</dbReference>
<feature type="compositionally biased region" description="Acidic residues" evidence="1">
    <location>
        <begin position="13"/>
        <end position="24"/>
    </location>
</feature>
<feature type="domain" description="HTH arsR-type" evidence="2">
    <location>
        <begin position="69"/>
        <end position="161"/>
    </location>
</feature>
<dbReference type="InterPro" id="IPR011991">
    <property type="entry name" value="ArsR-like_HTH"/>
</dbReference>
<proteinExistence type="predicted"/>
<protein>
    <recommendedName>
        <fullName evidence="2">HTH arsR-type domain-containing protein</fullName>
    </recommendedName>
</protein>
<dbReference type="InterPro" id="IPR001845">
    <property type="entry name" value="HTH_ArsR_DNA-bd_dom"/>
</dbReference>
<name>A0A4Y3KFK4_CELUD</name>
<dbReference type="SUPFAM" id="SSF46785">
    <property type="entry name" value="Winged helix' DNA-binding domain"/>
    <property type="match status" value="1"/>
</dbReference>
<evidence type="ECO:0000256" key="1">
    <source>
        <dbReference type="SAM" id="MobiDB-lite"/>
    </source>
</evidence>
<dbReference type="Pfam" id="PF12840">
    <property type="entry name" value="HTH_20"/>
    <property type="match status" value="1"/>
</dbReference>
<dbReference type="InterPro" id="IPR036390">
    <property type="entry name" value="WH_DNA-bd_sf"/>
</dbReference>
<dbReference type="EMBL" id="BJLP01000063">
    <property type="protein sequence ID" value="GEA82466.1"/>
    <property type="molecule type" value="Genomic_DNA"/>
</dbReference>
<sequence>MAERKAPASADVPSDDVPSDDVPSDDVRSDDVPSDEDATPDEAAAAQEGAADSSGLGELRDAPRALGAEALKSFAHPLRIAMYRYLTAHGRGTASQVARHLGESTGQTSYHLRQLERHGLIEDDPTAPAGGRERWWRPVGFTLDSRHLEDPAARLAADTALRAVIAERAETLQTWFDSITTAAPWDDAAVHTTSSSDLTLDEAAALSRELIAVVDRHTDAAKARKDAGETEGRRRVRVYVDVFPLPQD</sequence>
<dbReference type="InterPro" id="IPR036388">
    <property type="entry name" value="WH-like_DNA-bd_sf"/>
</dbReference>
<reference evidence="3 4" key="1">
    <citation type="submission" date="2019-06" db="EMBL/GenBank/DDBJ databases">
        <title>Whole genome shotgun sequence of Cellulomonas uda NBRC 3747.</title>
        <authorList>
            <person name="Hosoyama A."/>
            <person name="Uohara A."/>
            <person name="Ohji S."/>
            <person name="Ichikawa N."/>
        </authorList>
    </citation>
    <scope>NUCLEOTIDE SEQUENCE [LARGE SCALE GENOMIC DNA]</scope>
    <source>
        <strain evidence="3 4">NBRC 3747</strain>
    </source>
</reference>
<evidence type="ECO:0000313" key="3">
    <source>
        <dbReference type="EMBL" id="GEA82466.1"/>
    </source>
</evidence>